<feature type="compositionally biased region" description="Low complexity" evidence="1">
    <location>
        <begin position="150"/>
        <end position="161"/>
    </location>
</feature>
<dbReference type="InterPro" id="IPR014118">
    <property type="entry name" value="T4SS_TraV"/>
</dbReference>
<evidence type="ECO:0000313" key="2">
    <source>
        <dbReference type="EMBL" id="ONG37370.1"/>
    </source>
</evidence>
<evidence type="ECO:0000256" key="1">
    <source>
        <dbReference type="SAM" id="MobiDB-lite"/>
    </source>
</evidence>
<organism evidence="2 3">
    <name type="scientific">Alkanindiges hydrocarboniclasticus</name>
    <dbReference type="NCBI Taxonomy" id="1907941"/>
    <lineage>
        <taxon>Bacteria</taxon>
        <taxon>Pseudomonadati</taxon>
        <taxon>Pseudomonadota</taxon>
        <taxon>Gammaproteobacteria</taxon>
        <taxon>Moraxellales</taxon>
        <taxon>Moraxellaceae</taxon>
        <taxon>Alkanindiges</taxon>
    </lineage>
</organism>
<protein>
    <submittedName>
        <fullName evidence="2">Uncharacterized protein</fullName>
    </submittedName>
</protein>
<dbReference type="EMBL" id="MLCN01000055">
    <property type="protein sequence ID" value="ONG37370.1"/>
    <property type="molecule type" value="Genomic_DNA"/>
</dbReference>
<name>A0A1S8CSB8_9GAMM</name>
<keyword evidence="3" id="KW-1185">Reference proteome</keyword>
<comment type="caution">
    <text evidence="2">The sequence shown here is derived from an EMBL/GenBank/DDBJ whole genome shotgun (WGS) entry which is preliminary data.</text>
</comment>
<evidence type="ECO:0000313" key="3">
    <source>
        <dbReference type="Proteomes" id="UP000192132"/>
    </source>
</evidence>
<reference evidence="2 3" key="1">
    <citation type="submission" date="2016-10" db="EMBL/GenBank/DDBJ databases">
        <title>Draft Genome sequence of Alkanindiges sp. strain H1.</title>
        <authorList>
            <person name="Subhash Y."/>
            <person name="Lee S."/>
        </authorList>
    </citation>
    <scope>NUCLEOTIDE SEQUENCE [LARGE SCALE GENOMIC DNA]</scope>
    <source>
        <strain evidence="2 3">H1</strain>
    </source>
</reference>
<proteinExistence type="predicted"/>
<feature type="compositionally biased region" description="Polar residues" evidence="1">
    <location>
        <begin position="162"/>
        <end position="175"/>
    </location>
</feature>
<gene>
    <name evidence="2" type="ORF">BKE30_14660</name>
</gene>
<dbReference type="STRING" id="1907941.BKE30_14660"/>
<dbReference type="Pfam" id="PF09676">
    <property type="entry name" value="TraV"/>
    <property type="match status" value="1"/>
</dbReference>
<sequence>MPDGVVCKTPIQVYQLTNGSTDSLAIEDSSEKQEGMFRSSRKSKAPASKEDNIFSRPAFETFSGAMPVLEQPKVLRIWVAPWRDENETLNWPSYMFSEITPKKWSFGGISFRNNPPTAPLVGDFKSPSTDVTAEAAANEMENGVQQDQRNNAVASMNNSNAGMTATPNPVEQSNP</sequence>
<feature type="region of interest" description="Disordered" evidence="1">
    <location>
        <begin position="137"/>
        <end position="175"/>
    </location>
</feature>
<accession>A0A1S8CSB8</accession>
<feature type="region of interest" description="Disordered" evidence="1">
    <location>
        <begin position="22"/>
        <end position="50"/>
    </location>
</feature>
<dbReference type="AlphaFoldDB" id="A0A1S8CSB8"/>
<dbReference type="Proteomes" id="UP000192132">
    <property type="component" value="Unassembled WGS sequence"/>
</dbReference>